<accession>G6AVB8</accession>
<evidence type="ECO:0000313" key="2">
    <source>
        <dbReference type="Proteomes" id="UP000004407"/>
    </source>
</evidence>
<dbReference type="RefSeq" id="WP_007897500.1">
    <property type="nucleotide sequence ID" value="NZ_JH379377.1"/>
</dbReference>
<comment type="caution">
    <text evidence="1">The sequence shown here is derived from an EMBL/GenBank/DDBJ whole genome shotgun (WGS) entry which is preliminary data.</text>
</comment>
<dbReference type="EMBL" id="AFZZ01000055">
    <property type="protein sequence ID" value="EHJ41615.1"/>
    <property type="molecule type" value="Genomic_DNA"/>
</dbReference>
<gene>
    <name evidence="1" type="ORF">HMPREF0673_00553</name>
</gene>
<dbReference type="AlphaFoldDB" id="G6AVB8"/>
<dbReference type="Proteomes" id="UP000004407">
    <property type="component" value="Unassembled WGS sequence"/>
</dbReference>
<name>G6AVB8_9BACT</name>
<dbReference type="PATRIC" id="fig|1002367.3.peg.441"/>
<dbReference type="HOGENOM" id="CLU_658652_0_0_10"/>
<sequence>MEEDFQYTNKFLRDNKDFILSLFNRDTWDLDEDWDIEQQNAAKFSCYVFSVLSAVNIVCGLIDNSRYSQTEAEAFLSSQLNTVQHHILGELTDETDKLQLLPTVIKFITPDVMDEYSKAAIRRQADNLRISSDSFGIQKFIKDNKLSLLKYESPYKYFVNYVFWHWVGNMESKPMDFNALDKIVLYRTKFDSASWFSRIENISTLGYSYEQHTEVLYGIVNDHTKLKDSECVNVFEFYLALFEFILGQFKEIDKDYIETDDRENLYGICIPKEKTKEERRIEVAVNYLVKNHYIAEDNKELFVNIMNNRCLSGTIKFSHGVVNGKSKKKGGQSVLYGIIRFICEEDFNPDVKEGKRQYIPNHSNVCWHFSFPGNSENKTKEYKTKEKMWYYIKDSGRRYEALSDLIKELNEELDKRL</sequence>
<proteinExistence type="predicted"/>
<dbReference type="GeneID" id="78336393"/>
<organism evidence="1 2">
    <name type="scientific">Leyella stercorea DSM 18206</name>
    <dbReference type="NCBI Taxonomy" id="1002367"/>
    <lineage>
        <taxon>Bacteria</taxon>
        <taxon>Pseudomonadati</taxon>
        <taxon>Bacteroidota</taxon>
        <taxon>Bacteroidia</taxon>
        <taxon>Bacteroidales</taxon>
        <taxon>Prevotellaceae</taxon>
        <taxon>Leyella</taxon>
    </lineage>
</organism>
<evidence type="ECO:0000313" key="1">
    <source>
        <dbReference type="EMBL" id="EHJ41615.1"/>
    </source>
</evidence>
<reference evidence="1 2" key="1">
    <citation type="submission" date="2011-08" db="EMBL/GenBank/DDBJ databases">
        <authorList>
            <person name="Weinstock G."/>
            <person name="Sodergren E."/>
            <person name="Clifton S."/>
            <person name="Fulton L."/>
            <person name="Fulton B."/>
            <person name="Courtney L."/>
            <person name="Fronick C."/>
            <person name="Harrison M."/>
            <person name="Strong C."/>
            <person name="Farmer C."/>
            <person name="Delahaunty K."/>
            <person name="Markovic C."/>
            <person name="Hall O."/>
            <person name="Minx P."/>
            <person name="Tomlinson C."/>
            <person name="Mitreva M."/>
            <person name="Hou S."/>
            <person name="Chen J."/>
            <person name="Wollam A."/>
            <person name="Pepin K.H."/>
            <person name="Johnson M."/>
            <person name="Bhonagiri V."/>
            <person name="Zhang X."/>
            <person name="Suruliraj S."/>
            <person name="Warren W."/>
            <person name="Chinwalla A."/>
            <person name="Mardis E.R."/>
            <person name="Wilson R.K."/>
        </authorList>
    </citation>
    <scope>NUCLEOTIDE SEQUENCE [LARGE SCALE GENOMIC DNA]</scope>
    <source>
        <strain evidence="1 2">DSM 18206</strain>
    </source>
</reference>
<protein>
    <submittedName>
        <fullName evidence="1">Uncharacterized protein</fullName>
    </submittedName>
</protein>